<accession>A0A8J3Z009</accession>
<keyword evidence="3" id="KW-1185">Reference proteome</keyword>
<dbReference type="RefSeq" id="WP_203985896.1">
    <property type="nucleotide sequence ID" value="NZ_BOPG01000003.1"/>
</dbReference>
<evidence type="ECO:0000313" key="2">
    <source>
        <dbReference type="EMBL" id="GIJ52658.1"/>
    </source>
</evidence>
<dbReference type="EMBL" id="BOPG01000003">
    <property type="protein sequence ID" value="GIJ52658.1"/>
    <property type="molecule type" value="Genomic_DNA"/>
</dbReference>
<dbReference type="AlphaFoldDB" id="A0A8J3Z009"/>
<evidence type="ECO:0000256" key="1">
    <source>
        <dbReference type="SAM" id="SignalP"/>
    </source>
</evidence>
<dbReference type="Proteomes" id="UP000612585">
    <property type="component" value="Unassembled WGS sequence"/>
</dbReference>
<protein>
    <recommendedName>
        <fullName evidence="4">Tat pathway signal sequence domain protein</fullName>
    </recommendedName>
</protein>
<comment type="caution">
    <text evidence="2">The sequence shown here is derived from an EMBL/GenBank/DDBJ whole genome shotgun (WGS) entry which is preliminary data.</text>
</comment>
<gene>
    <name evidence="2" type="ORF">Vau01_001740</name>
</gene>
<organism evidence="2 3">
    <name type="scientific">Virgisporangium aurantiacum</name>
    <dbReference type="NCBI Taxonomy" id="175570"/>
    <lineage>
        <taxon>Bacteria</taxon>
        <taxon>Bacillati</taxon>
        <taxon>Actinomycetota</taxon>
        <taxon>Actinomycetes</taxon>
        <taxon>Micromonosporales</taxon>
        <taxon>Micromonosporaceae</taxon>
        <taxon>Virgisporangium</taxon>
    </lineage>
</organism>
<evidence type="ECO:0008006" key="4">
    <source>
        <dbReference type="Google" id="ProtNLM"/>
    </source>
</evidence>
<sequence length="382" mass="37512">MHIAIPSRRLGGTAVAAGALAATLVGVLLPAPAQAADLVGTIATSPTSGKLAALTAKQVITLTVSGAGVPALSEDNVASVDLGACTAIATYVVQSATVISVKTPNTCAVAAAADIVINFVNGDKLKKTGGVTFVGAPAILATAAERPVINDNSVSIADVTKQARRFSTGGGQVVRIKALSTYAFDPRSTAGLAASMGGKPGTNIKVYADEDGTTPLGTSTAGSVGNSMTFTTASGMVAGDNTVTISQDGVSKSFLVADTGIAIVSAPTVTGLSVPAGRANATNISTVISGTNFPTVLADLKDPAKWSVKFCGVEVAPAGFTASTTTATAMTVTVPDLAAVAVGSGGLGAAVYAGVCPVTVTDVLASQTSPITAASHYTVVNE</sequence>
<feature type="signal peptide" evidence="1">
    <location>
        <begin position="1"/>
        <end position="35"/>
    </location>
</feature>
<reference evidence="2" key="1">
    <citation type="submission" date="2021-01" db="EMBL/GenBank/DDBJ databases">
        <title>Whole genome shotgun sequence of Virgisporangium aurantiacum NBRC 16421.</title>
        <authorList>
            <person name="Komaki H."/>
            <person name="Tamura T."/>
        </authorList>
    </citation>
    <scope>NUCLEOTIDE SEQUENCE</scope>
    <source>
        <strain evidence="2">NBRC 16421</strain>
    </source>
</reference>
<evidence type="ECO:0000313" key="3">
    <source>
        <dbReference type="Proteomes" id="UP000612585"/>
    </source>
</evidence>
<keyword evidence="1" id="KW-0732">Signal</keyword>
<feature type="chain" id="PRO_5035197489" description="Tat pathway signal sequence domain protein" evidence="1">
    <location>
        <begin position="36"/>
        <end position="382"/>
    </location>
</feature>
<name>A0A8J3Z009_9ACTN</name>
<proteinExistence type="predicted"/>